<evidence type="ECO:0008006" key="4">
    <source>
        <dbReference type="Google" id="ProtNLM"/>
    </source>
</evidence>
<comment type="caution">
    <text evidence="2">The sequence shown here is derived from an EMBL/GenBank/DDBJ whole genome shotgun (WGS) entry which is preliminary data.</text>
</comment>
<dbReference type="Gene3D" id="2.30.30.140">
    <property type="match status" value="1"/>
</dbReference>
<accession>A0AAN9B7A6</accession>
<reference evidence="2 3" key="1">
    <citation type="submission" date="2024-02" db="EMBL/GenBank/DDBJ databases">
        <title>Chromosome-scale genome assembly of the rough periwinkle Littorina saxatilis.</title>
        <authorList>
            <person name="De Jode A."/>
            <person name="Faria R."/>
            <person name="Formenti G."/>
            <person name="Sims Y."/>
            <person name="Smith T.P."/>
            <person name="Tracey A."/>
            <person name="Wood J.M.D."/>
            <person name="Zagrodzka Z.B."/>
            <person name="Johannesson K."/>
            <person name="Butlin R.K."/>
            <person name="Leder E.H."/>
        </authorList>
    </citation>
    <scope>NUCLEOTIDE SEQUENCE [LARGE SCALE GENOMIC DNA]</scope>
    <source>
        <strain evidence="2">Snail1</strain>
        <tissue evidence="2">Muscle</tissue>
    </source>
</reference>
<keyword evidence="3" id="KW-1185">Reference proteome</keyword>
<evidence type="ECO:0000313" key="2">
    <source>
        <dbReference type="EMBL" id="KAK7099906.1"/>
    </source>
</evidence>
<proteinExistence type="predicted"/>
<evidence type="ECO:0000313" key="3">
    <source>
        <dbReference type="Proteomes" id="UP001374579"/>
    </source>
</evidence>
<organism evidence="2 3">
    <name type="scientific">Littorina saxatilis</name>
    <dbReference type="NCBI Taxonomy" id="31220"/>
    <lineage>
        <taxon>Eukaryota</taxon>
        <taxon>Metazoa</taxon>
        <taxon>Spiralia</taxon>
        <taxon>Lophotrochozoa</taxon>
        <taxon>Mollusca</taxon>
        <taxon>Gastropoda</taxon>
        <taxon>Caenogastropoda</taxon>
        <taxon>Littorinimorpha</taxon>
        <taxon>Littorinoidea</taxon>
        <taxon>Littorinidae</taxon>
        <taxon>Littorina</taxon>
    </lineage>
</organism>
<evidence type="ECO:0000256" key="1">
    <source>
        <dbReference type="SAM" id="MobiDB-lite"/>
    </source>
</evidence>
<gene>
    <name evidence="2" type="ORF">V1264_022942</name>
</gene>
<protein>
    <recommendedName>
        <fullName evidence="4">Tudor domain-containing protein</fullName>
    </recommendedName>
</protein>
<dbReference type="Proteomes" id="UP001374579">
    <property type="component" value="Unassembled WGS sequence"/>
</dbReference>
<feature type="region of interest" description="Disordered" evidence="1">
    <location>
        <begin position="87"/>
        <end position="204"/>
    </location>
</feature>
<dbReference type="AlphaFoldDB" id="A0AAN9B7A6"/>
<name>A0AAN9B7A6_9CAEN</name>
<sequence>MDDKDEDADGESVGSKFDTNTQTEIVWSVGDQCRVQWSGDDNFYCGIVKKLKRTRCGEVKAIVKFNNFDSEDNEEMDVDLLQKIAKNRHGKASDGSTIGHADRGEDQGGLFRPLTGTENSTRIENKYGQESDCESDEKSSSSDWISPTPYGTLGKVSQWKLRSPAKSQTPSRRGKNAVVQGGSAQKKNGVKGEKTSQKDVSTRDLTSVKVKAEVKTSVSREARDAMNDSTARLDADDSIILLPTNGDGHFEGFDDDDMEKPKFTFAGSSEKVPFCLDEGKDIQVTPDQGFIY</sequence>
<feature type="compositionally biased region" description="Basic and acidic residues" evidence="1">
    <location>
        <begin position="190"/>
        <end position="202"/>
    </location>
</feature>
<dbReference type="EMBL" id="JBAMIC010000011">
    <property type="protein sequence ID" value="KAK7099906.1"/>
    <property type="molecule type" value="Genomic_DNA"/>
</dbReference>